<dbReference type="InterPro" id="IPR000683">
    <property type="entry name" value="Gfo/Idh/MocA-like_OxRdtase_N"/>
</dbReference>
<dbReference type="EMBL" id="JBHTCO010000002">
    <property type="protein sequence ID" value="MFC7391618.1"/>
    <property type="molecule type" value="Genomic_DNA"/>
</dbReference>
<evidence type="ECO:0000313" key="5">
    <source>
        <dbReference type="Proteomes" id="UP001596505"/>
    </source>
</evidence>
<dbReference type="InterPro" id="IPR055170">
    <property type="entry name" value="GFO_IDH_MocA-like_dom"/>
</dbReference>
<dbReference type="InterPro" id="IPR036291">
    <property type="entry name" value="NAD(P)-bd_dom_sf"/>
</dbReference>
<keyword evidence="1" id="KW-0560">Oxidoreductase</keyword>
<evidence type="ECO:0000313" key="4">
    <source>
        <dbReference type="EMBL" id="MFC7391618.1"/>
    </source>
</evidence>
<feature type="domain" description="Gfo/Idh/MocA-like oxidoreductase N-terminal" evidence="2">
    <location>
        <begin position="4"/>
        <end position="119"/>
    </location>
</feature>
<proteinExistence type="predicted"/>
<organism evidence="4 5">
    <name type="scientific">Scopulibacillus cellulosilyticus</name>
    <dbReference type="NCBI Taxonomy" id="2665665"/>
    <lineage>
        <taxon>Bacteria</taxon>
        <taxon>Bacillati</taxon>
        <taxon>Bacillota</taxon>
        <taxon>Bacilli</taxon>
        <taxon>Bacillales</taxon>
        <taxon>Sporolactobacillaceae</taxon>
        <taxon>Scopulibacillus</taxon>
    </lineage>
</organism>
<keyword evidence="5" id="KW-1185">Reference proteome</keyword>
<dbReference type="InterPro" id="IPR050463">
    <property type="entry name" value="Gfo/Idh/MocA_oxidrdct_glycsds"/>
</dbReference>
<dbReference type="Gene3D" id="3.40.50.720">
    <property type="entry name" value="NAD(P)-binding Rossmann-like Domain"/>
    <property type="match status" value="1"/>
</dbReference>
<protein>
    <submittedName>
        <fullName evidence="4">Gfo/Idh/MocA family protein</fullName>
    </submittedName>
</protein>
<reference evidence="5" key="1">
    <citation type="journal article" date="2019" name="Int. J. Syst. Evol. Microbiol.">
        <title>The Global Catalogue of Microorganisms (GCM) 10K type strain sequencing project: providing services to taxonomists for standard genome sequencing and annotation.</title>
        <authorList>
            <consortium name="The Broad Institute Genomics Platform"/>
            <consortium name="The Broad Institute Genome Sequencing Center for Infectious Disease"/>
            <person name="Wu L."/>
            <person name="Ma J."/>
        </authorList>
    </citation>
    <scope>NUCLEOTIDE SEQUENCE [LARGE SCALE GENOMIC DNA]</scope>
    <source>
        <strain evidence="5">CGMCC 1.16305</strain>
    </source>
</reference>
<dbReference type="Pfam" id="PF22725">
    <property type="entry name" value="GFO_IDH_MocA_C3"/>
    <property type="match status" value="1"/>
</dbReference>
<dbReference type="PANTHER" id="PTHR43818:SF11">
    <property type="entry name" value="BCDNA.GH03377"/>
    <property type="match status" value="1"/>
</dbReference>
<dbReference type="RefSeq" id="WP_380962816.1">
    <property type="nucleotide sequence ID" value="NZ_JBHTCO010000002.1"/>
</dbReference>
<dbReference type="PANTHER" id="PTHR43818">
    <property type="entry name" value="BCDNA.GH03377"/>
    <property type="match status" value="1"/>
</dbReference>
<evidence type="ECO:0000256" key="1">
    <source>
        <dbReference type="ARBA" id="ARBA00023002"/>
    </source>
</evidence>
<dbReference type="Gene3D" id="3.30.360.10">
    <property type="entry name" value="Dihydrodipicolinate Reductase, domain 2"/>
    <property type="match status" value="1"/>
</dbReference>
<dbReference type="Proteomes" id="UP001596505">
    <property type="component" value="Unassembled WGS sequence"/>
</dbReference>
<dbReference type="SUPFAM" id="SSF51735">
    <property type="entry name" value="NAD(P)-binding Rossmann-fold domains"/>
    <property type="match status" value="1"/>
</dbReference>
<feature type="domain" description="GFO/IDH/MocA-like oxidoreductase" evidence="3">
    <location>
        <begin position="130"/>
        <end position="264"/>
    </location>
</feature>
<gene>
    <name evidence="4" type="ORF">ACFQRG_01230</name>
</gene>
<sequence length="367" mass="39857">MKKIKVGIIGCGNISPIYFQAGQKFDILDIVACADLDVSAAQARAEEFNIPKACTVDELLADPEIEIVINLTIPSAHAEVHLKALEAGKHTYGEKPLAIDLNDAEKILALAKEKGLLVGTAPDTFLGGGIQTCRKLIDDGWIGEPIAATAFMMYHGPESFHPNPGFLYQKGAGPMFDMGPYYLTALINLIGPIRRLAGMTKTTFPERSITNDLNYGKTFSVTTPTHVAGLLDFENGAVGTIITSFDVWGTKTPHIEIHGTAGSLIVPDPNTFGGPVYIKRENQVDFVEMPLTHGFTENSRGLGVLDMAYAIFNNRPHRANGELGYHVLELMHGFHIASDEGKYYDVKSSCEKPAPLSMGLQKNALDR</sequence>
<evidence type="ECO:0000259" key="2">
    <source>
        <dbReference type="Pfam" id="PF01408"/>
    </source>
</evidence>
<evidence type="ECO:0000259" key="3">
    <source>
        <dbReference type="Pfam" id="PF22725"/>
    </source>
</evidence>
<dbReference type="SUPFAM" id="SSF55347">
    <property type="entry name" value="Glyceraldehyde-3-phosphate dehydrogenase-like, C-terminal domain"/>
    <property type="match status" value="1"/>
</dbReference>
<accession>A0ABW2PQD8</accession>
<name>A0ABW2PQD8_9BACL</name>
<dbReference type="Pfam" id="PF01408">
    <property type="entry name" value="GFO_IDH_MocA"/>
    <property type="match status" value="1"/>
</dbReference>
<comment type="caution">
    <text evidence="4">The sequence shown here is derived from an EMBL/GenBank/DDBJ whole genome shotgun (WGS) entry which is preliminary data.</text>
</comment>